<sequence length="144" mass="16312">MSANILNMSHLLPICAEYHSLLSFQVKSVINLLFAAYTGDVSALRRFALSAMDMEQRDYDSRTALHVAAAEGHVEVVRFLLEACKVNPFPKDRWNNTPIDEAMHFGHHDVVKILQEYQNNYKPLDEPNNGKGDQTIQKNLDGLL</sequence>
<dbReference type="InterPro" id="IPR015868">
    <property type="entry name" value="Glutaminase"/>
</dbReference>
<feature type="repeat" description="ANK" evidence="1">
    <location>
        <begin position="60"/>
        <end position="82"/>
    </location>
</feature>
<feature type="region of interest" description="Disordered" evidence="2">
    <location>
        <begin position="124"/>
        <end position="144"/>
    </location>
</feature>
<dbReference type="InterPro" id="IPR002110">
    <property type="entry name" value="Ankyrin_rpt"/>
</dbReference>
<dbReference type="SUPFAM" id="SSF48403">
    <property type="entry name" value="Ankyrin repeat"/>
    <property type="match status" value="1"/>
</dbReference>
<dbReference type="PROSITE" id="PS50297">
    <property type="entry name" value="ANK_REP_REGION"/>
    <property type="match status" value="1"/>
</dbReference>
<dbReference type="GO" id="GO:0006543">
    <property type="term" value="P:L-glutamine catabolic process"/>
    <property type="evidence" value="ECO:0007669"/>
    <property type="project" value="TreeGrafter"/>
</dbReference>
<dbReference type="PROSITE" id="PS50088">
    <property type="entry name" value="ANK_REPEAT"/>
    <property type="match status" value="1"/>
</dbReference>
<comment type="caution">
    <text evidence="3">The sequence shown here is derived from an EMBL/GenBank/DDBJ whole genome shotgun (WGS) entry which is preliminary data.</text>
</comment>
<keyword evidence="4" id="KW-1185">Reference proteome</keyword>
<reference evidence="3" key="1">
    <citation type="thesis" date="2020" institute="ProQuest LLC" country="789 East Eisenhower Parkway, Ann Arbor, MI, USA">
        <title>Comparative Genomics and Chromosome Evolution.</title>
        <authorList>
            <person name="Mudd A.B."/>
        </authorList>
    </citation>
    <scope>NUCLEOTIDE SEQUENCE</scope>
    <source>
        <strain evidence="3">HN-11 Male</strain>
        <tissue evidence="3">Kidney and liver</tissue>
    </source>
</reference>
<dbReference type="Gene3D" id="1.25.40.20">
    <property type="entry name" value="Ankyrin repeat-containing domain"/>
    <property type="match status" value="1"/>
</dbReference>
<name>A0A8J6B6K5_ELECQ</name>
<dbReference type="Pfam" id="PF12796">
    <property type="entry name" value="Ank_2"/>
    <property type="match status" value="1"/>
</dbReference>
<evidence type="ECO:0008006" key="5">
    <source>
        <dbReference type="Google" id="ProtNLM"/>
    </source>
</evidence>
<organism evidence="3 4">
    <name type="scientific">Eleutherodactylus coqui</name>
    <name type="common">Puerto Rican coqui</name>
    <dbReference type="NCBI Taxonomy" id="57060"/>
    <lineage>
        <taxon>Eukaryota</taxon>
        <taxon>Metazoa</taxon>
        <taxon>Chordata</taxon>
        <taxon>Craniata</taxon>
        <taxon>Vertebrata</taxon>
        <taxon>Euteleostomi</taxon>
        <taxon>Amphibia</taxon>
        <taxon>Batrachia</taxon>
        <taxon>Anura</taxon>
        <taxon>Neobatrachia</taxon>
        <taxon>Hyloidea</taxon>
        <taxon>Eleutherodactylidae</taxon>
        <taxon>Eleutherodactylinae</taxon>
        <taxon>Eleutherodactylus</taxon>
        <taxon>Eleutherodactylus</taxon>
    </lineage>
</organism>
<gene>
    <name evidence="3" type="ORF">GDO78_019039</name>
</gene>
<proteinExistence type="predicted"/>
<dbReference type="AlphaFoldDB" id="A0A8J6B6K5"/>
<evidence type="ECO:0000256" key="1">
    <source>
        <dbReference type="PROSITE-ProRule" id="PRU00023"/>
    </source>
</evidence>
<dbReference type="InterPro" id="IPR036770">
    <property type="entry name" value="Ankyrin_rpt-contain_sf"/>
</dbReference>
<evidence type="ECO:0000256" key="2">
    <source>
        <dbReference type="SAM" id="MobiDB-lite"/>
    </source>
</evidence>
<keyword evidence="1" id="KW-0040">ANK repeat</keyword>
<dbReference type="GO" id="GO:0004359">
    <property type="term" value="F:glutaminase activity"/>
    <property type="evidence" value="ECO:0007669"/>
    <property type="project" value="InterPro"/>
</dbReference>
<dbReference type="SMART" id="SM00248">
    <property type="entry name" value="ANK"/>
    <property type="match status" value="2"/>
</dbReference>
<dbReference type="GO" id="GO:0006537">
    <property type="term" value="P:glutamate biosynthetic process"/>
    <property type="evidence" value="ECO:0007669"/>
    <property type="project" value="TreeGrafter"/>
</dbReference>
<evidence type="ECO:0000313" key="4">
    <source>
        <dbReference type="Proteomes" id="UP000770717"/>
    </source>
</evidence>
<protein>
    <recommendedName>
        <fullName evidence="5">Glutaminase</fullName>
    </recommendedName>
</protein>
<dbReference type="PANTHER" id="PTHR12544:SF49">
    <property type="entry name" value="GLUTAMINASE KIDNEY ISOFORM, MITOCHONDRIAL"/>
    <property type="match status" value="1"/>
</dbReference>
<evidence type="ECO:0000313" key="3">
    <source>
        <dbReference type="EMBL" id="KAG9465032.1"/>
    </source>
</evidence>
<dbReference type="Proteomes" id="UP000770717">
    <property type="component" value="Unassembled WGS sequence"/>
</dbReference>
<dbReference type="PANTHER" id="PTHR12544">
    <property type="entry name" value="GLUTAMINASE"/>
    <property type="match status" value="1"/>
</dbReference>
<accession>A0A8J6B6K5</accession>
<dbReference type="FunFam" id="1.25.40.20:FF:000019">
    <property type="entry name" value="Glutaminase liver isoform, mitochondrial"/>
    <property type="match status" value="1"/>
</dbReference>
<dbReference type="OrthoDB" id="9995210at2759"/>
<dbReference type="EMBL" id="WNTK01003585">
    <property type="protein sequence ID" value="KAG9465032.1"/>
    <property type="molecule type" value="Genomic_DNA"/>
</dbReference>